<organism evidence="3 4">
    <name type="scientific">Sulfurisphaera ohwakuensis</name>
    <dbReference type="NCBI Taxonomy" id="69656"/>
    <lineage>
        <taxon>Archaea</taxon>
        <taxon>Thermoproteota</taxon>
        <taxon>Thermoprotei</taxon>
        <taxon>Sulfolobales</taxon>
        <taxon>Sulfolobaceae</taxon>
        <taxon>Sulfurisphaera</taxon>
    </lineage>
</organism>
<dbReference type="Pfam" id="PF01206">
    <property type="entry name" value="TusA"/>
    <property type="match status" value="1"/>
</dbReference>
<evidence type="ECO:0000313" key="5">
    <source>
        <dbReference type="Proteomes" id="UP000582213"/>
    </source>
</evidence>
<keyword evidence="4" id="KW-1185">Reference proteome</keyword>
<evidence type="ECO:0000313" key="3">
    <source>
        <dbReference type="EMBL" id="QGR16548.1"/>
    </source>
</evidence>
<dbReference type="InterPro" id="IPR001455">
    <property type="entry name" value="TusA-like"/>
</dbReference>
<dbReference type="KEGG" id="soh:D1869_04550"/>
<name>A0A650CFM9_SULOH</name>
<dbReference type="InterPro" id="IPR036868">
    <property type="entry name" value="TusA-like_sf"/>
</dbReference>
<gene>
    <name evidence="3" type="ORF">D1869_04550</name>
    <name evidence="2" type="ORF">HNQ62_001950</name>
</gene>
<evidence type="ECO:0000313" key="4">
    <source>
        <dbReference type="Proteomes" id="UP000427373"/>
    </source>
</evidence>
<evidence type="ECO:0000259" key="1">
    <source>
        <dbReference type="PROSITE" id="PS01148"/>
    </source>
</evidence>
<proteinExistence type="predicted"/>
<dbReference type="GO" id="GO:0016740">
    <property type="term" value="F:transferase activity"/>
    <property type="evidence" value="ECO:0007669"/>
    <property type="project" value="UniProtKB-KW"/>
</dbReference>
<dbReference type="EMBL" id="JACHFY010000011">
    <property type="protein sequence ID" value="MBB5254177.1"/>
    <property type="molecule type" value="Genomic_DNA"/>
</dbReference>
<keyword evidence="2" id="KW-0808">Transferase</keyword>
<dbReference type="AlphaFoldDB" id="A0A650CFM9"/>
<dbReference type="GeneID" id="42800489"/>
<feature type="domain" description="UPF0033" evidence="1">
    <location>
        <begin position="131"/>
        <end position="155"/>
    </location>
</feature>
<dbReference type="Gene3D" id="3.30.110.40">
    <property type="entry name" value="TusA-like domain"/>
    <property type="match status" value="1"/>
</dbReference>
<sequence length="321" mass="37474">MMELKLSNPITLIDIEKYYKLYCLKSIKKLDWGYEGEIELLRLLKFSCFIVKKIDRIDIFDKNGKFKIYIEFSSDKIKISGQGDKLIVNSIINRIAKNIEKYGASIVKYVGVQYSRDNKTVLFKTVPDEILDLRGYSCPVPEIKTKQKLLKMEKGKVLEVLIDNPAAIEYTLPEVARLFNCRYEIYNMGDYASFVFIKLDNTRTYTNYTEVVEEVKENEIKELIKESDFRAFLYSYFDQIVEQRKAMQLQLEDIKYQGYTVISAAPIGRGWLFTALVNGDNIIAARLDVENNSFYNEDALKRLPIEGECNIFYLKHTERTD</sequence>
<reference evidence="2 5" key="2">
    <citation type="submission" date="2020-08" db="EMBL/GenBank/DDBJ databases">
        <title>Genomic Encyclopedia of Type Strains, Phase IV (KMG-IV): sequencing the most valuable type-strain genomes for metagenomic binning, comparative biology and taxonomic classification.</title>
        <authorList>
            <person name="Goeker M."/>
        </authorList>
    </citation>
    <scope>NUCLEOTIDE SEQUENCE [LARGE SCALE GENOMIC DNA]</scope>
    <source>
        <strain evidence="2 5">DSM 12421</strain>
    </source>
</reference>
<dbReference type="EMBL" id="CP045484">
    <property type="protein sequence ID" value="QGR16548.1"/>
    <property type="molecule type" value="Genomic_DNA"/>
</dbReference>
<dbReference type="OrthoDB" id="45650at2157"/>
<protein>
    <submittedName>
        <fullName evidence="3">Preprotein translocase subunit TatB</fullName>
    </submittedName>
    <submittedName>
        <fullName evidence="2">TusA-related sulfurtransferase</fullName>
    </submittedName>
</protein>
<dbReference type="PANTHER" id="PTHR33279">
    <property type="entry name" value="SULFUR CARRIER PROTEIN YEDF-RELATED"/>
    <property type="match status" value="1"/>
</dbReference>
<accession>A0A650CFM9</accession>
<dbReference type="PANTHER" id="PTHR33279:SF18">
    <property type="entry name" value="SULFUR CARRIER PROTEIN MJ0990-RELATED"/>
    <property type="match status" value="1"/>
</dbReference>
<dbReference type="PROSITE" id="PS01148">
    <property type="entry name" value="UPF0033"/>
    <property type="match status" value="1"/>
</dbReference>
<dbReference type="CDD" id="cd00291">
    <property type="entry name" value="SirA_YedF_YeeD"/>
    <property type="match status" value="1"/>
</dbReference>
<reference evidence="3 4" key="1">
    <citation type="submission" date="2019-10" db="EMBL/GenBank/DDBJ databases">
        <title>Genome Sequences from Six Type Strain Members of the Archaeal Family Sulfolobaceae: Acidianus ambivalens, Acidianus infernus, Metallosphaera prunae, Stygiolobus azoricus, Sulfolobus metallicus, and Sulfurisphaera ohwakuensis.</title>
        <authorList>
            <person name="Counts J.A."/>
            <person name="Kelly R.M."/>
        </authorList>
    </citation>
    <scope>NUCLEOTIDE SEQUENCE [LARGE SCALE GENOMIC DNA]</scope>
    <source>
        <strain evidence="3 4">TA-1</strain>
    </source>
</reference>
<evidence type="ECO:0000313" key="2">
    <source>
        <dbReference type="EMBL" id="MBB5254177.1"/>
    </source>
</evidence>
<dbReference type="Proteomes" id="UP000427373">
    <property type="component" value="Chromosome"/>
</dbReference>
<dbReference type="RefSeq" id="WP_156014104.1">
    <property type="nucleotide sequence ID" value="NZ_CP045484.1"/>
</dbReference>
<dbReference type="SUPFAM" id="SSF64307">
    <property type="entry name" value="SirA-like"/>
    <property type="match status" value="1"/>
</dbReference>
<dbReference type="Proteomes" id="UP000582213">
    <property type="component" value="Unassembled WGS sequence"/>
</dbReference>